<dbReference type="Pfam" id="PF19275">
    <property type="entry name" value="HflX_C"/>
    <property type="match status" value="1"/>
</dbReference>
<dbReference type="InterPro" id="IPR045498">
    <property type="entry name" value="HflX_C"/>
</dbReference>
<evidence type="ECO:0000256" key="1">
    <source>
        <dbReference type="ARBA" id="ARBA00022723"/>
    </source>
</evidence>
<keyword evidence="2 5" id="KW-0547">Nucleotide-binding</keyword>
<dbReference type="EMBL" id="JACSQA010000008">
    <property type="protein sequence ID" value="MBD8026534.1"/>
    <property type="molecule type" value="Genomic_DNA"/>
</dbReference>
<comment type="subcellular location">
    <subcellularLocation>
        <location evidence="5">Cytoplasm</location>
    </subcellularLocation>
    <text evidence="5">May associate with membranes.</text>
</comment>
<keyword evidence="6" id="KW-0175">Coiled coil</keyword>
<dbReference type="Pfam" id="PF16360">
    <property type="entry name" value="GTP-bdg_M"/>
    <property type="match status" value="1"/>
</dbReference>
<sequence length="425" mass="48692">MQQIETIIEKAVLVGVNLQNDPNFHYSMEELASLAEALDVTVMGTVTQNLERINPSHYVGTGKIEEIKSFIEELDGNLVIFNDELSPSQIRNLEHDLECKVIDRTMLILDIFDRRAKTREAQMQVELAQLQYMLPRLVGLHASLSRQGGGTGGGFRNRGAGETKLELDRRKIEDQISKLRKELEGVKEQRETQRKKRRKNEIPVVSLVGYTNAGKSTIMNRLLKKIGQEDNKQVLEKNMLFATLDTSVRNIELPDKKTFLLTDTVGFVSKLPHHLVKAFRSTLEEAREADLLLHVVDVSNEQYRFMMDVTNKTLNEVDVEDIPTIYVYNKSDIANVKYPLVSGDNIWISAQEDSGLDELIEMIKQHIFSHYVECEMMIPFDRGDVVSYLNANAQVKETEYEEHGTRLVVELKESDMKKYENFVIK</sequence>
<organism evidence="8 9">
    <name type="scientific">Ureibacillus galli</name>
    <dbReference type="NCBI Taxonomy" id="2762222"/>
    <lineage>
        <taxon>Bacteria</taxon>
        <taxon>Bacillati</taxon>
        <taxon>Bacillota</taxon>
        <taxon>Bacilli</taxon>
        <taxon>Bacillales</taxon>
        <taxon>Caryophanaceae</taxon>
        <taxon>Ureibacillus</taxon>
    </lineage>
</organism>
<dbReference type="PANTHER" id="PTHR10229:SF4">
    <property type="entry name" value="GTPASE HFLX"/>
    <property type="match status" value="1"/>
</dbReference>
<protein>
    <recommendedName>
        <fullName evidence="5">GTPase HflX</fullName>
    </recommendedName>
    <alternativeName>
        <fullName evidence="5">GTP-binding protein HflX</fullName>
    </alternativeName>
</protein>
<dbReference type="Pfam" id="PF13167">
    <property type="entry name" value="GTP-bdg_N"/>
    <property type="match status" value="1"/>
</dbReference>
<evidence type="ECO:0000256" key="3">
    <source>
        <dbReference type="ARBA" id="ARBA00022842"/>
    </source>
</evidence>
<dbReference type="PIRSF" id="PIRSF006809">
    <property type="entry name" value="GTP-binding_hflX_prd"/>
    <property type="match status" value="1"/>
</dbReference>
<keyword evidence="4 5" id="KW-0342">GTP-binding</keyword>
<dbReference type="HAMAP" id="MF_00900">
    <property type="entry name" value="GTPase_HflX"/>
    <property type="match status" value="1"/>
</dbReference>
<dbReference type="CDD" id="cd01878">
    <property type="entry name" value="HflX"/>
    <property type="match status" value="1"/>
</dbReference>
<keyword evidence="3" id="KW-0460">Magnesium</keyword>
<dbReference type="InterPro" id="IPR030394">
    <property type="entry name" value="G_HFLX_dom"/>
</dbReference>
<comment type="function">
    <text evidence="5">GTPase that associates with the 50S ribosomal subunit and may have a role during protein synthesis or ribosome biogenesis.</text>
</comment>
<evidence type="ECO:0000256" key="5">
    <source>
        <dbReference type="HAMAP-Rule" id="MF_00900"/>
    </source>
</evidence>
<evidence type="ECO:0000259" key="7">
    <source>
        <dbReference type="PROSITE" id="PS51705"/>
    </source>
</evidence>
<dbReference type="PANTHER" id="PTHR10229">
    <property type="entry name" value="GTP-BINDING PROTEIN HFLX"/>
    <property type="match status" value="1"/>
</dbReference>
<comment type="caution">
    <text evidence="8">The sequence shown here is derived from an EMBL/GenBank/DDBJ whole genome shotgun (WGS) entry which is preliminary data.</text>
</comment>
<dbReference type="Proteomes" id="UP000640930">
    <property type="component" value="Unassembled WGS sequence"/>
</dbReference>
<dbReference type="PRINTS" id="PR00326">
    <property type="entry name" value="GTP1OBG"/>
</dbReference>
<dbReference type="InterPro" id="IPR027417">
    <property type="entry name" value="P-loop_NTPase"/>
</dbReference>
<dbReference type="InterPro" id="IPR016496">
    <property type="entry name" value="GTPase_HflX"/>
</dbReference>
<dbReference type="Pfam" id="PF01926">
    <property type="entry name" value="MMR_HSR1"/>
    <property type="match status" value="1"/>
</dbReference>
<dbReference type="RefSeq" id="WP_191707082.1">
    <property type="nucleotide sequence ID" value="NZ_JACSQA010000008.1"/>
</dbReference>
<evidence type="ECO:0000313" key="9">
    <source>
        <dbReference type="Proteomes" id="UP000640930"/>
    </source>
</evidence>
<dbReference type="InterPro" id="IPR042108">
    <property type="entry name" value="GTPase_HflX_N_sf"/>
</dbReference>
<evidence type="ECO:0000256" key="6">
    <source>
        <dbReference type="SAM" id="Coils"/>
    </source>
</evidence>
<dbReference type="InterPro" id="IPR025121">
    <property type="entry name" value="GTPase_HflX_N"/>
</dbReference>
<feature type="coiled-coil region" evidence="6">
    <location>
        <begin position="162"/>
        <end position="196"/>
    </location>
</feature>
<dbReference type="Gene3D" id="3.40.50.11060">
    <property type="entry name" value="GTPase HflX, N-terminal domain"/>
    <property type="match status" value="1"/>
</dbReference>
<dbReference type="SUPFAM" id="SSF52540">
    <property type="entry name" value="P-loop containing nucleoside triphosphate hydrolases"/>
    <property type="match status" value="1"/>
</dbReference>
<dbReference type="InterPro" id="IPR006073">
    <property type="entry name" value="GTP-bd"/>
</dbReference>
<dbReference type="PROSITE" id="PS51705">
    <property type="entry name" value="G_HFLX"/>
    <property type="match status" value="1"/>
</dbReference>
<feature type="domain" description="Hflx-type G" evidence="7">
    <location>
        <begin position="203"/>
        <end position="371"/>
    </location>
</feature>
<keyword evidence="1" id="KW-0479">Metal-binding</keyword>
<evidence type="ECO:0000256" key="4">
    <source>
        <dbReference type="ARBA" id="ARBA00023134"/>
    </source>
</evidence>
<keyword evidence="5" id="KW-0963">Cytoplasm</keyword>
<gene>
    <name evidence="5 8" type="primary">hflX</name>
    <name evidence="8" type="ORF">H9636_07690</name>
</gene>
<name>A0ABR8XBD3_9BACL</name>
<accession>A0ABR8XBD3</accession>
<comment type="subunit">
    <text evidence="5">Monomer. Associates with the 50S ribosomal subunit.</text>
</comment>
<comment type="similarity">
    <text evidence="5">Belongs to the TRAFAC class OBG-HflX-like GTPase superfamily. HflX GTPase family.</text>
</comment>
<evidence type="ECO:0000256" key="2">
    <source>
        <dbReference type="ARBA" id="ARBA00022741"/>
    </source>
</evidence>
<dbReference type="Gene3D" id="3.40.50.300">
    <property type="entry name" value="P-loop containing nucleotide triphosphate hydrolases"/>
    <property type="match status" value="1"/>
</dbReference>
<dbReference type="Gene3D" id="6.10.250.2860">
    <property type="match status" value="1"/>
</dbReference>
<dbReference type="NCBIfam" id="TIGR03156">
    <property type="entry name" value="GTP_HflX"/>
    <property type="match status" value="1"/>
</dbReference>
<reference evidence="8 9" key="1">
    <citation type="submission" date="2020-08" db="EMBL/GenBank/DDBJ databases">
        <title>A Genomic Blueprint of the Chicken Gut Microbiome.</title>
        <authorList>
            <person name="Gilroy R."/>
            <person name="Ravi A."/>
            <person name="Getino M."/>
            <person name="Pursley I."/>
            <person name="Horton D.L."/>
            <person name="Alikhan N.-F."/>
            <person name="Baker D."/>
            <person name="Gharbi K."/>
            <person name="Hall N."/>
            <person name="Watson M."/>
            <person name="Adriaenssens E.M."/>
            <person name="Foster-Nyarko E."/>
            <person name="Jarju S."/>
            <person name="Secka A."/>
            <person name="Antonio M."/>
            <person name="Oren A."/>
            <person name="Chaudhuri R."/>
            <person name="La Ragione R.M."/>
            <person name="Hildebrand F."/>
            <person name="Pallen M.J."/>
        </authorList>
    </citation>
    <scope>NUCLEOTIDE SEQUENCE [LARGE SCALE GENOMIC DNA]</scope>
    <source>
        <strain evidence="8 9">Re31</strain>
    </source>
</reference>
<keyword evidence="9" id="KW-1185">Reference proteome</keyword>
<dbReference type="InterPro" id="IPR032305">
    <property type="entry name" value="GTP-bd_M"/>
</dbReference>
<proteinExistence type="inferred from homology"/>
<evidence type="ECO:0000313" key="8">
    <source>
        <dbReference type="EMBL" id="MBD8026534.1"/>
    </source>
</evidence>